<comment type="caution">
    <text evidence="1">The sequence shown here is derived from an EMBL/GenBank/DDBJ whole genome shotgun (WGS) entry which is preliminary data.</text>
</comment>
<proteinExistence type="predicted"/>
<name>A0ABQ9ZCQ4_9CRUS</name>
<organism evidence="1 2">
    <name type="scientific">Daphnia magna</name>
    <dbReference type="NCBI Taxonomy" id="35525"/>
    <lineage>
        <taxon>Eukaryota</taxon>
        <taxon>Metazoa</taxon>
        <taxon>Ecdysozoa</taxon>
        <taxon>Arthropoda</taxon>
        <taxon>Crustacea</taxon>
        <taxon>Branchiopoda</taxon>
        <taxon>Diplostraca</taxon>
        <taxon>Cladocera</taxon>
        <taxon>Anomopoda</taxon>
        <taxon>Daphniidae</taxon>
        <taxon>Daphnia</taxon>
    </lineage>
</organism>
<evidence type="ECO:0000313" key="2">
    <source>
        <dbReference type="Proteomes" id="UP001234178"/>
    </source>
</evidence>
<evidence type="ECO:0000313" key="1">
    <source>
        <dbReference type="EMBL" id="KAK4010479.1"/>
    </source>
</evidence>
<gene>
    <name evidence="1" type="ORF">OUZ56_019622</name>
</gene>
<accession>A0ABQ9ZCQ4</accession>
<dbReference type="EMBL" id="JAOYFB010000003">
    <property type="protein sequence ID" value="KAK4010479.1"/>
    <property type="molecule type" value="Genomic_DNA"/>
</dbReference>
<protein>
    <submittedName>
        <fullName evidence="1">Uncharacterized protein</fullName>
    </submittedName>
</protein>
<sequence length="71" mass="7486">MLMRHHRHYQPESSDYYSSLTAAAAAGATSPSLSLGIISSSLETGPSGFIISKDESEEKCVRANAATCPTP</sequence>
<reference evidence="1 2" key="1">
    <citation type="journal article" date="2023" name="Nucleic Acids Res.">
        <title>The hologenome of Daphnia magna reveals possible DNA methylation and microbiome-mediated evolution of the host genome.</title>
        <authorList>
            <person name="Chaturvedi A."/>
            <person name="Li X."/>
            <person name="Dhandapani V."/>
            <person name="Marshall H."/>
            <person name="Kissane S."/>
            <person name="Cuenca-Cambronero M."/>
            <person name="Asole G."/>
            <person name="Calvet F."/>
            <person name="Ruiz-Romero M."/>
            <person name="Marangio P."/>
            <person name="Guigo R."/>
            <person name="Rago D."/>
            <person name="Mirbahai L."/>
            <person name="Eastwood N."/>
            <person name="Colbourne J.K."/>
            <person name="Zhou J."/>
            <person name="Mallon E."/>
            <person name="Orsini L."/>
        </authorList>
    </citation>
    <scope>NUCLEOTIDE SEQUENCE [LARGE SCALE GENOMIC DNA]</scope>
    <source>
        <strain evidence="1">LRV0_1</strain>
    </source>
</reference>
<dbReference type="Proteomes" id="UP001234178">
    <property type="component" value="Unassembled WGS sequence"/>
</dbReference>
<keyword evidence="2" id="KW-1185">Reference proteome</keyword>